<dbReference type="EMBL" id="WQMS01000009">
    <property type="protein sequence ID" value="MVO78011.1"/>
    <property type="molecule type" value="Genomic_DNA"/>
</dbReference>
<evidence type="ECO:0008006" key="3">
    <source>
        <dbReference type="Google" id="ProtNLM"/>
    </source>
</evidence>
<dbReference type="RefSeq" id="WP_157026980.1">
    <property type="nucleotide sequence ID" value="NZ_WQMS01000009.1"/>
</dbReference>
<keyword evidence="2" id="KW-1185">Reference proteome</keyword>
<name>A0A6I4J3Y6_9SPHN</name>
<protein>
    <recommendedName>
        <fullName evidence="3">Lipopolysaccharide biosynthesis protein</fullName>
    </recommendedName>
</protein>
<dbReference type="AlphaFoldDB" id="A0A6I4J3Y6"/>
<reference evidence="1 2" key="1">
    <citation type="submission" date="2019-12" db="EMBL/GenBank/DDBJ databases">
        <authorList>
            <person name="Huq M.A."/>
        </authorList>
    </citation>
    <scope>NUCLEOTIDE SEQUENCE [LARGE SCALE GENOMIC DNA]</scope>
    <source>
        <strain evidence="1 2">MAH-20</strain>
    </source>
</reference>
<evidence type="ECO:0000313" key="1">
    <source>
        <dbReference type="EMBL" id="MVO78011.1"/>
    </source>
</evidence>
<evidence type="ECO:0000313" key="2">
    <source>
        <dbReference type="Proteomes" id="UP000441389"/>
    </source>
</evidence>
<proteinExistence type="predicted"/>
<accession>A0A6I4J3Y6</accession>
<comment type="caution">
    <text evidence="1">The sequence shown here is derived from an EMBL/GenBank/DDBJ whole genome shotgun (WGS) entry which is preliminary data.</text>
</comment>
<organism evidence="1 2">
    <name type="scientific">Sphingomonas horti</name>
    <dbReference type="NCBI Taxonomy" id="2682842"/>
    <lineage>
        <taxon>Bacteria</taxon>
        <taxon>Pseudomonadati</taxon>
        <taxon>Pseudomonadota</taxon>
        <taxon>Alphaproteobacteria</taxon>
        <taxon>Sphingomonadales</taxon>
        <taxon>Sphingomonadaceae</taxon>
        <taxon>Sphingomonas</taxon>
    </lineage>
</organism>
<gene>
    <name evidence="1" type="ORF">GON01_08700</name>
</gene>
<dbReference type="Proteomes" id="UP000441389">
    <property type="component" value="Unassembled WGS sequence"/>
</dbReference>
<sequence>MHILFIGIDYYEYTQRIVRELARQGHRTTFHSMELTKRRHKVLKRYAPGRFEAAMRNYHERILASERGNHYDLVLFLQVHRMAPEIVADFRSTFPDARFVLYNWDSLRTHDYRRYTQFFDSFLTFDREDAQELGAGYLPLFALPEYFGHRQNEDARFDIYFVGTVVSADRFRAARALKRFCKTSGLRLKMHLYCSPAGLLSLLRRGLWMPELKLRSISQRQIIQLMQQSRATFDFPNHRQSGYTMRFIENLCAGLKIITSNRVVLEETFYDAARLMVLDEHLDFKDVAEFVRGPLPAPANFSSFSLASWVSRLVSSATTPQPPNRVAATVHIG</sequence>